<dbReference type="SUPFAM" id="SSF51430">
    <property type="entry name" value="NAD(P)-linked oxidoreductase"/>
    <property type="match status" value="1"/>
</dbReference>
<evidence type="ECO:0000256" key="1">
    <source>
        <dbReference type="ARBA" id="ARBA00023002"/>
    </source>
</evidence>
<dbReference type="Pfam" id="PF00248">
    <property type="entry name" value="Aldo_ket_red"/>
    <property type="match status" value="1"/>
</dbReference>
<protein>
    <recommendedName>
        <fullName evidence="3">NADP-dependent oxidoreductase domain-containing protein</fullName>
    </recommendedName>
</protein>
<dbReference type="PRINTS" id="PR00069">
    <property type="entry name" value="ALDKETRDTASE"/>
</dbReference>
<dbReference type="PANTHER" id="PTHR43364:SF4">
    <property type="entry name" value="NAD(P)-LINKED OXIDOREDUCTASE SUPERFAMILY PROTEIN"/>
    <property type="match status" value="1"/>
</dbReference>
<dbReference type="InterPro" id="IPR036812">
    <property type="entry name" value="NAD(P)_OxRdtase_dom_sf"/>
</dbReference>
<feature type="domain" description="NADP-dependent oxidoreductase" evidence="3">
    <location>
        <begin position="62"/>
        <end position="361"/>
    </location>
</feature>
<evidence type="ECO:0000259" key="3">
    <source>
        <dbReference type="Pfam" id="PF00248"/>
    </source>
</evidence>
<comment type="caution">
    <text evidence="4">The sequence shown here is derived from an EMBL/GenBank/DDBJ whole genome shotgun (WGS) entry which is preliminary data.</text>
</comment>
<evidence type="ECO:0000313" key="5">
    <source>
        <dbReference type="Proteomes" id="UP001283361"/>
    </source>
</evidence>
<dbReference type="InterPro" id="IPR050523">
    <property type="entry name" value="AKR_Detox_Biosynth"/>
</dbReference>
<keyword evidence="1" id="KW-0560">Oxidoreductase</keyword>
<dbReference type="PANTHER" id="PTHR43364">
    <property type="entry name" value="NADH-SPECIFIC METHYLGLYOXAL REDUCTASE-RELATED"/>
    <property type="match status" value="1"/>
</dbReference>
<dbReference type="GO" id="GO:0016491">
    <property type="term" value="F:oxidoreductase activity"/>
    <property type="evidence" value="ECO:0007669"/>
    <property type="project" value="UniProtKB-KW"/>
</dbReference>
<organism evidence="4 5">
    <name type="scientific">Elysia crispata</name>
    <name type="common">lettuce slug</name>
    <dbReference type="NCBI Taxonomy" id="231223"/>
    <lineage>
        <taxon>Eukaryota</taxon>
        <taxon>Metazoa</taxon>
        <taxon>Spiralia</taxon>
        <taxon>Lophotrochozoa</taxon>
        <taxon>Mollusca</taxon>
        <taxon>Gastropoda</taxon>
        <taxon>Heterobranchia</taxon>
        <taxon>Euthyneura</taxon>
        <taxon>Panpulmonata</taxon>
        <taxon>Sacoglossa</taxon>
        <taxon>Placobranchoidea</taxon>
        <taxon>Plakobranchidae</taxon>
        <taxon>Elysia</taxon>
    </lineage>
</organism>
<proteinExistence type="inferred from homology"/>
<keyword evidence="5" id="KW-1185">Reference proteome</keyword>
<sequence length="383" mass="42718">MVSSVVDQAINFESDFPSKDIKEQTESNLLNTKTGSVSSKQKSSHQIMEHITLKGTDLKVSPICLGTWQFNDSAKDITWPAQTAEESKAIVDKCFELGINFFDTAEAYKNSESVLGKALEGRRQDVVVATKFGFREGPSTPPYNAEQIDEAITKSLTNLKTSYLDILQIHFPSFVKDTKETVAELERQKSLGRIRYYGLSNYGPKNMKEFMEEGGKPVVNQIGYNLLWRSPEHAMIPDCLKYGINLMAYSPLQQGLLTGKFSQLSDVPEGRRRGKLFSKDSTPLARHGQEGCEQEVDEALKKLSEICKNANVAMSAASLSWILQQNGIEVVITGASSPQQMVDNCKTVQLDNDVIRQMTEVTETLKQKIGLSLDQWAPVDRCE</sequence>
<dbReference type="EMBL" id="JAWDGP010004170">
    <property type="protein sequence ID" value="KAK3767216.1"/>
    <property type="molecule type" value="Genomic_DNA"/>
</dbReference>
<dbReference type="AlphaFoldDB" id="A0AAE0ZEC3"/>
<name>A0AAE0ZEC3_9GAST</name>
<dbReference type="InterPro" id="IPR020471">
    <property type="entry name" value="AKR"/>
</dbReference>
<dbReference type="Proteomes" id="UP001283361">
    <property type="component" value="Unassembled WGS sequence"/>
</dbReference>
<accession>A0AAE0ZEC3</accession>
<reference evidence="4" key="1">
    <citation type="journal article" date="2023" name="G3 (Bethesda)">
        <title>A reference genome for the long-term kleptoplast-retaining sea slug Elysia crispata morphotype clarki.</title>
        <authorList>
            <person name="Eastman K.E."/>
            <person name="Pendleton A.L."/>
            <person name="Shaikh M.A."/>
            <person name="Suttiyut T."/>
            <person name="Ogas R."/>
            <person name="Tomko P."/>
            <person name="Gavelis G."/>
            <person name="Widhalm J.R."/>
            <person name="Wisecaver J.H."/>
        </authorList>
    </citation>
    <scope>NUCLEOTIDE SEQUENCE</scope>
    <source>
        <strain evidence="4">ECLA1</strain>
    </source>
</reference>
<dbReference type="InterPro" id="IPR023210">
    <property type="entry name" value="NADP_OxRdtase_dom"/>
</dbReference>
<evidence type="ECO:0000313" key="4">
    <source>
        <dbReference type="EMBL" id="KAK3767216.1"/>
    </source>
</evidence>
<comment type="similarity">
    <text evidence="2">Belongs to the aldo/keto reductase family. Aldo/keto reductase 2 subfamily.</text>
</comment>
<dbReference type="CDD" id="cd19085">
    <property type="entry name" value="AKR_AKR11B3"/>
    <property type="match status" value="1"/>
</dbReference>
<gene>
    <name evidence="4" type="ORF">RRG08_018086</name>
</gene>
<dbReference type="Gene3D" id="3.20.20.100">
    <property type="entry name" value="NADP-dependent oxidoreductase domain"/>
    <property type="match status" value="1"/>
</dbReference>
<evidence type="ECO:0000256" key="2">
    <source>
        <dbReference type="ARBA" id="ARBA00038157"/>
    </source>
</evidence>